<dbReference type="RefSeq" id="WP_274202429.1">
    <property type="nucleotide sequence ID" value="NZ_JAQZAO010000010.1"/>
</dbReference>
<name>A0ABT5SZN6_9PSEU</name>
<keyword evidence="1" id="KW-1133">Transmembrane helix</keyword>
<evidence type="ECO:0000313" key="3">
    <source>
        <dbReference type="Proteomes" id="UP001300763"/>
    </source>
</evidence>
<gene>
    <name evidence="2" type="ORF">PGB27_21345</name>
</gene>
<keyword evidence="1" id="KW-0472">Membrane</keyword>
<evidence type="ECO:0000256" key="1">
    <source>
        <dbReference type="SAM" id="Phobius"/>
    </source>
</evidence>
<keyword evidence="3" id="KW-1185">Reference proteome</keyword>
<dbReference type="EMBL" id="JAQZAO010000010">
    <property type="protein sequence ID" value="MDD7967895.1"/>
    <property type="molecule type" value="Genomic_DNA"/>
</dbReference>
<organism evidence="2 3">
    <name type="scientific">Actinomycetospora lemnae</name>
    <dbReference type="NCBI Taxonomy" id="3019891"/>
    <lineage>
        <taxon>Bacteria</taxon>
        <taxon>Bacillati</taxon>
        <taxon>Actinomycetota</taxon>
        <taxon>Actinomycetes</taxon>
        <taxon>Pseudonocardiales</taxon>
        <taxon>Pseudonocardiaceae</taxon>
        <taxon>Actinomycetospora</taxon>
    </lineage>
</organism>
<dbReference type="PANTHER" id="PTHR42305">
    <property type="entry name" value="MEMBRANE PROTEIN RV1733C-RELATED"/>
    <property type="match status" value="1"/>
</dbReference>
<dbReference type="InterPro" id="IPR039708">
    <property type="entry name" value="MT1774/Rv1733c-like"/>
</dbReference>
<keyword evidence="1" id="KW-0812">Transmembrane</keyword>
<evidence type="ECO:0000313" key="2">
    <source>
        <dbReference type="EMBL" id="MDD7967895.1"/>
    </source>
</evidence>
<reference evidence="2 3" key="1">
    <citation type="submission" date="2023-02" db="EMBL/GenBank/DDBJ databases">
        <title>Genome sequencing required for Actinomycetospora new species description.</title>
        <authorList>
            <person name="Saimee Y."/>
            <person name="Duangmal K."/>
        </authorList>
    </citation>
    <scope>NUCLEOTIDE SEQUENCE [LARGE SCALE GENOMIC DNA]</scope>
    <source>
        <strain evidence="2 3">DW7H6</strain>
    </source>
</reference>
<feature type="transmembrane region" description="Helical" evidence="1">
    <location>
        <begin position="151"/>
        <end position="172"/>
    </location>
</feature>
<evidence type="ECO:0008006" key="4">
    <source>
        <dbReference type="Google" id="ProtNLM"/>
    </source>
</evidence>
<accession>A0ABT5SZN6</accession>
<dbReference type="PANTHER" id="PTHR42305:SF1">
    <property type="entry name" value="MEMBRANE PROTEIN RV1733C-RELATED"/>
    <property type="match status" value="1"/>
</dbReference>
<proteinExistence type="predicted"/>
<feature type="transmembrane region" description="Helical" evidence="1">
    <location>
        <begin position="32"/>
        <end position="52"/>
    </location>
</feature>
<protein>
    <recommendedName>
        <fullName evidence="4">Transmembrane protein</fullName>
    </recommendedName>
</protein>
<sequence>MSTTGTGAVHRAIGLFVPKRSTLRRRSDRVEVAARWVLLLVGLLAVPVALAVGSQVTADLAPQVAAQRAERHQVVGEVMADPRQVSRRPDVVVDEVRAPVRWTAADGTTREAVVRVPERARPGDTRVLWVDAADRPTGEPMDPGLPVTQGVATALVILLGDLLLSAALLAGLRWLLDRARLRAWDEAWRRFTGPDHPSRR</sequence>
<dbReference type="Proteomes" id="UP001300763">
    <property type="component" value="Unassembled WGS sequence"/>
</dbReference>
<comment type="caution">
    <text evidence="2">The sequence shown here is derived from an EMBL/GenBank/DDBJ whole genome shotgun (WGS) entry which is preliminary data.</text>
</comment>